<dbReference type="InterPro" id="IPR042204">
    <property type="entry name" value="2Fe-2S-bd_N"/>
</dbReference>
<dbReference type="GO" id="GO:0008115">
    <property type="term" value="F:sarcosine oxidase activity"/>
    <property type="evidence" value="ECO:0007669"/>
    <property type="project" value="UniProtKB-EC"/>
</dbReference>
<dbReference type="InterPro" id="IPR041117">
    <property type="entry name" value="SoxA_A3"/>
</dbReference>
<dbReference type="Pfam" id="PF13510">
    <property type="entry name" value="Fer2_4"/>
    <property type="match status" value="1"/>
</dbReference>
<dbReference type="InterPro" id="IPR013977">
    <property type="entry name" value="GcvT_C"/>
</dbReference>
<reference evidence="6" key="1">
    <citation type="submission" date="2018-06" db="EMBL/GenBank/DDBJ databases">
        <authorList>
            <person name="Zhirakovskaya E."/>
        </authorList>
    </citation>
    <scope>NUCLEOTIDE SEQUENCE</scope>
</reference>
<dbReference type="Pfam" id="PF08669">
    <property type="entry name" value="GCV_T_C"/>
    <property type="match status" value="1"/>
</dbReference>
<dbReference type="SUPFAM" id="SSF51905">
    <property type="entry name" value="FAD/NAD(P)-binding domain"/>
    <property type="match status" value="1"/>
</dbReference>
<dbReference type="Gene3D" id="3.30.1360.120">
    <property type="entry name" value="Probable tRNA modification gtpase trme, domain 1"/>
    <property type="match status" value="1"/>
</dbReference>
<dbReference type="Gene3D" id="3.10.20.440">
    <property type="entry name" value="2Fe-2S iron-sulphur cluster binding domain, sarcosine oxidase, alpha subunit, N-terminal domain"/>
    <property type="match status" value="1"/>
</dbReference>
<dbReference type="SUPFAM" id="SSF103025">
    <property type="entry name" value="Folate-binding domain"/>
    <property type="match status" value="1"/>
</dbReference>
<keyword evidence="2 6" id="KW-0560">Oxidoreductase</keyword>
<feature type="domain" description="GCVT N-terminal" evidence="3">
    <location>
        <begin position="631"/>
        <end position="902"/>
    </location>
</feature>
<dbReference type="PRINTS" id="PR00411">
    <property type="entry name" value="PNDRDTASEI"/>
</dbReference>
<protein>
    <submittedName>
        <fullName evidence="6">Sarcosine oxidase alpha subunit</fullName>
        <ecNumber evidence="6">1.5.3.1</ecNumber>
    </submittedName>
</protein>
<sequence>MSGRSYRLPVTSDGPAVGRVLDRNARLAFTFDGQAHIGYKGDTLASALIANGVRLVGRSFKYHRPRGIFSAGTEEPNALLAVGTGNRMTPNVRATQAEVYDGLIATSQNRWPSLTADIGQANGLVSRFLPAGFYYKTFMWPAAAWPTYERFIRRASGLGPPPKHIDPDTYEQLHVACDVLVAGGGVAGLAAAKAAAATGARVILADENPRLGGSADIDDGTIDSAPVLDWVRETVAGLAACDNVHLLTRTTVAGHYFHNHLMMAERLTDHQPDLADEGVPRERLWKVRAGEVIVATGAIERGLTFANNDRPGIMLASAARVYAARYGVSPGGRGIVFTNNDDAYRTAILLARAGVSIGRLVDTRAAPKGKLIEAARDLGIEITAGAGIADVKTSLGGMGIEAVKVANLRGDGRAGDTERVECDFVCVSGGWTPAAHLSAHSGGRLGFDENLGTLRPMETPEHMHLAGAANAMFTLRGALAQGYRAGDIAGRTAQGQAKPRGKPALAEKVTETAEGPAEPLWFVPATGKLAEGNKHFVDLQHDVTAADIELGVREGYRSVEHLKRYTTLGMATDQGKTGSVNALAIQAAALGVPIADLGITTFRPPYTSVTFGAIAGGQVKQLFQPVRRTPLTARHEALGADFEPVGLWRRPYCYGVPALTRAEAVAGEIRNTRANVGLLDASTLGKIEIRGPDAGKFLDLIYTNVMSSLKPGRCRYGLMLNEQGFLFDDGVVARAGKDHFLAHTTSGGADHVAGWLERWHQTEWPQMELFITPVTEQWAQIGIAGPRAREVLQALDSDIDFTPDAFPHLDWRAGRIEGIGTRVFRVSFSGELSYEIACPAGYGARLWDTLMAAGETFGIAPYGTEALHVMRAEKGFIAIGDETDGTVTPLDLGLGWAVSKKKKDFLGKRGLACEDLTRKGRWQLVGLQTADPDRVLPDGTYLTDLEHKDQLAPYPTIGFVTSTYMSPTLGRSIALALVEDGAARHGQKNYARVGSEAVEVELVDPVFYDKNGSRQNG</sequence>
<dbReference type="GO" id="GO:0046653">
    <property type="term" value="P:tetrahydrofolate metabolic process"/>
    <property type="evidence" value="ECO:0007669"/>
    <property type="project" value="InterPro"/>
</dbReference>
<feature type="domain" description="Aminomethyltransferase C-terminal" evidence="4">
    <location>
        <begin position="923"/>
        <end position="1009"/>
    </location>
</feature>
<dbReference type="InterPro" id="IPR006277">
    <property type="entry name" value="Sarcosine_oxidase_asu"/>
</dbReference>
<dbReference type="InterPro" id="IPR028896">
    <property type="entry name" value="GcvT/YgfZ/DmdA"/>
</dbReference>
<dbReference type="PRINTS" id="PR00368">
    <property type="entry name" value="FADPNR"/>
</dbReference>
<dbReference type="Pfam" id="PF17806">
    <property type="entry name" value="SO_alpha_A3"/>
    <property type="match status" value="1"/>
</dbReference>
<dbReference type="EC" id="1.5.3.1" evidence="6"/>
<evidence type="ECO:0000259" key="4">
    <source>
        <dbReference type="Pfam" id="PF08669"/>
    </source>
</evidence>
<dbReference type="SUPFAM" id="SSF101790">
    <property type="entry name" value="Aminomethyltransferase beta-barrel domain"/>
    <property type="match status" value="1"/>
</dbReference>
<evidence type="ECO:0000313" key="6">
    <source>
        <dbReference type="EMBL" id="VAW18183.1"/>
    </source>
</evidence>
<dbReference type="InterPro" id="IPR041854">
    <property type="entry name" value="BFD-like_2Fe2S-bd_dom_sf"/>
</dbReference>
<dbReference type="InterPro" id="IPR029043">
    <property type="entry name" value="GcvT/YgfZ_C"/>
</dbReference>
<dbReference type="AlphaFoldDB" id="A0A3B0TPM9"/>
<evidence type="ECO:0000259" key="5">
    <source>
        <dbReference type="Pfam" id="PF17806"/>
    </source>
</evidence>
<proteinExistence type="inferred from homology"/>
<dbReference type="PIRSF" id="PIRSF037980">
    <property type="entry name" value="SoxA"/>
    <property type="match status" value="1"/>
</dbReference>
<dbReference type="InterPro" id="IPR027266">
    <property type="entry name" value="TrmE/GcvT-like"/>
</dbReference>
<accession>A0A3B0TPM9</accession>
<feature type="domain" description="SoxA A3" evidence="5">
    <location>
        <begin position="533"/>
        <end position="617"/>
    </location>
</feature>
<dbReference type="PANTHER" id="PTHR43757:SF2">
    <property type="entry name" value="AMINOMETHYLTRANSFERASE, MITOCHONDRIAL"/>
    <property type="match status" value="1"/>
</dbReference>
<gene>
    <name evidence="6" type="ORF">MNBD_ALPHA09-267</name>
</gene>
<dbReference type="EMBL" id="UOEM01000112">
    <property type="protein sequence ID" value="VAW18183.1"/>
    <property type="molecule type" value="Genomic_DNA"/>
</dbReference>
<dbReference type="InterPro" id="IPR036188">
    <property type="entry name" value="FAD/NAD-bd_sf"/>
</dbReference>
<dbReference type="InterPro" id="IPR006222">
    <property type="entry name" value="GCVT_N"/>
</dbReference>
<organism evidence="6">
    <name type="scientific">hydrothermal vent metagenome</name>
    <dbReference type="NCBI Taxonomy" id="652676"/>
    <lineage>
        <taxon>unclassified sequences</taxon>
        <taxon>metagenomes</taxon>
        <taxon>ecological metagenomes</taxon>
    </lineage>
</organism>
<name>A0A3B0TPM9_9ZZZZ</name>
<dbReference type="Pfam" id="PF12831">
    <property type="entry name" value="FAD_oxidored"/>
    <property type="match status" value="1"/>
</dbReference>
<evidence type="ECO:0000256" key="1">
    <source>
        <dbReference type="ARBA" id="ARBA00008609"/>
    </source>
</evidence>
<dbReference type="Pfam" id="PF01571">
    <property type="entry name" value="GCV_T"/>
    <property type="match status" value="1"/>
</dbReference>
<dbReference type="Gene3D" id="1.10.10.1100">
    <property type="entry name" value="BFD-like [2Fe-2S]-binding domain"/>
    <property type="match status" value="1"/>
</dbReference>
<comment type="similarity">
    <text evidence="1">Belongs to the GcvT family.</text>
</comment>
<dbReference type="PANTHER" id="PTHR43757">
    <property type="entry name" value="AMINOMETHYLTRANSFERASE"/>
    <property type="match status" value="1"/>
</dbReference>
<dbReference type="NCBIfam" id="TIGR01372">
    <property type="entry name" value="soxA"/>
    <property type="match status" value="1"/>
</dbReference>
<evidence type="ECO:0000256" key="2">
    <source>
        <dbReference type="ARBA" id="ARBA00023002"/>
    </source>
</evidence>
<evidence type="ECO:0000259" key="3">
    <source>
        <dbReference type="Pfam" id="PF01571"/>
    </source>
</evidence>
<dbReference type="Gene3D" id="3.50.50.60">
    <property type="entry name" value="FAD/NAD(P)-binding domain"/>
    <property type="match status" value="1"/>
</dbReference>